<dbReference type="Proteomes" id="UP000830375">
    <property type="component" value="Unassembled WGS sequence"/>
</dbReference>
<keyword evidence="6" id="KW-0695">RNA-directed DNA polymerase</keyword>
<keyword evidence="1" id="KW-0808">Transferase</keyword>
<feature type="compositionally biased region" description="Polar residues" evidence="7">
    <location>
        <begin position="71"/>
        <end position="81"/>
    </location>
</feature>
<feature type="domain" description="Reverse transcriptase RNase H-like" evidence="8">
    <location>
        <begin position="421"/>
        <end position="492"/>
    </location>
</feature>
<feature type="region of interest" description="Disordered" evidence="7">
    <location>
        <begin position="61"/>
        <end position="109"/>
    </location>
</feature>
<gene>
    <name evidence="9" type="ORF">H4Q32_025005</name>
</gene>
<organism evidence="9 10">
    <name type="scientific">Labeo rohita</name>
    <name type="common">Indian major carp</name>
    <name type="synonym">Cyprinus rohita</name>
    <dbReference type="NCBI Taxonomy" id="84645"/>
    <lineage>
        <taxon>Eukaryota</taxon>
        <taxon>Metazoa</taxon>
        <taxon>Chordata</taxon>
        <taxon>Craniata</taxon>
        <taxon>Vertebrata</taxon>
        <taxon>Euteleostomi</taxon>
        <taxon>Actinopterygii</taxon>
        <taxon>Neopterygii</taxon>
        <taxon>Teleostei</taxon>
        <taxon>Ostariophysi</taxon>
        <taxon>Cypriniformes</taxon>
        <taxon>Cyprinidae</taxon>
        <taxon>Labeoninae</taxon>
        <taxon>Labeonini</taxon>
        <taxon>Labeo</taxon>
    </lineage>
</organism>
<dbReference type="InterPro" id="IPR052055">
    <property type="entry name" value="Hepadnavirus_pol/RT"/>
</dbReference>
<keyword evidence="5" id="KW-0378">Hydrolase</keyword>
<dbReference type="CDD" id="cd09275">
    <property type="entry name" value="RNase_HI_RT_DIRS1"/>
    <property type="match status" value="1"/>
</dbReference>
<name>A0ABQ8LBK4_LABRO</name>
<dbReference type="Pfam" id="PF17917">
    <property type="entry name" value="RT_RNaseH"/>
    <property type="match status" value="1"/>
</dbReference>
<feature type="compositionally biased region" description="Polar residues" evidence="7">
    <location>
        <begin position="602"/>
        <end position="617"/>
    </location>
</feature>
<protein>
    <submittedName>
        <fullName evidence="9">ORF V: Enzymatic polyprotein</fullName>
    </submittedName>
</protein>
<evidence type="ECO:0000256" key="4">
    <source>
        <dbReference type="ARBA" id="ARBA00022759"/>
    </source>
</evidence>
<feature type="region of interest" description="Disordered" evidence="7">
    <location>
        <begin position="275"/>
        <end position="297"/>
    </location>
</feature>
<keyword evidence="4" id="KW-0255">Endonuclease</keyword>
<evidence type="ECO:0000313" key="9">
    <source>
        <dbReference type="EMBL" id="KAI2647036.1"/>
    </source>
</evidence>
<reference evidence="9 10" key="1">
    <citation type="submission" date="2022-01" db="EMBL/GenBank/DDBJ databases">
        <title>A high-quality chromosome-level genome assembly of rohu carp, Labeo rohita.</title>
        <authorList>
            <person name="Arick M.A. II"/>
            <person name="Hsu C.-Y."/>
            <person name="Magbanua Z."/>
            <person name="Pechanova O."/>
            <person name="Grover C."/>
            <person name="Miller E."/>
            <person name="Thrash A."/>
            <person name="Ezzel L."/>
            <person name="Alam S."/>
            <person name="Benzie J."/>
            <person name="Hamilton M."/>
            <person name="Karsi A."/>
            <person name="Lawrence M.L."/>
            <person name="Peterson D.G."/>
        </authorList>
    </citation>
    <scope>NUCLEOTIDE SEQUENCE [LARGE SCALE GENOMIC DNA]</scope>
    <source>
        <strain evidence="10">BAU-BD-2019</strain>
        <tissue evidence="9">Blood</tissue>
    </source>
</reference>
<evidence type="ECO:0000313" key="10">
    <source>
        <dbReference type="Proteomes" id="UP000830375"/>
    </source>
</evidence>
<dbReference type="SUPFAM" id="SSF56672">
    <property type="entry name" value="DNA/RNA polymerases"/>
    <property type="match status" value="1"/>
</dbReference>
<keyword evidence="10" id="KW-1185">Reference proteome</keyword>
<evidence type="ECO:0000256" key="6">
    <source>
        <dbReference type="ARBA" id="ARBA00022918"/>
    </source>
</evidence>
<evidence type="ECO:0000259" key="8">
    <source>
        <dbReference type="Pfam" id="PF17917"/>
    </source>
</evidence>
<dbReference type="InterPro" id="IPR043502">
    <property type="entry name" value="DNA/RNA_pol_sf"/>
</dbReference>
<dbReference type="InterPro" id="IPR041373">
    <property type="entry name" value="RT_RNaseH"/>
</dbReference>
<keyword evidence="3" id="KW-0540">Nuclease</keyword>
<evidence type="ECO:0000256" key="7">
    <source>
        <dbReference type="SAM" id="MobiDB-lite"/>
    </source>
</evidence>
<accession>A0ABQ8LBK4</accession>
<evidence type="ECO:0000256" key="2">
    <source>
        <dbReference type="ARBA" id="ARBA00022695"/>
    </source>
</evidence>
<feature type="region of interest" description="Disordered" evidence="7">
    <location>
        <begin position="636"/>
        <end position="676"/>
    </location>
</feature>
<feature type="region of interest" description="Disordered" evidence="7">
    <location>
        <begin position="592"/>
        <end position="617"/>
    </location>
</feature>
<proteinExistence type="predicted"/>
<dbReference type="EMBL" id="JACTAM010000642">
    <property type="protein sequence ID" value="KAI2647036.1"/>
    <property type="molecule type" value="Genomic_DNA"/>
</dbReference>
<evidence type="ECO:0000256" key="1">
    <source>
        <dbReference type="ARBA" id="ARBA00022679"/>
    </source>
</evidence>
<comment type="caution">
    <text evidence="9">The sequence shown here is derived from an EMBL/GenBank/DDBJ whole genome shotgun (WGS) entry which is preliminary data.</text>
</comment>
<dbReference type="PANTHER" id="PTHR33050:SF7">
    <property type="entry name" value="RIBONUCLEASE H"/>
    <property type="match status" value="1"/>
</dbReference>
<dbReference type="PANTHER" id="PTHR33050">
    <property type="entry name" value="REVERSE TRANSCRIPTASE DOMAIN-CONTAINING PROTEIN"/>
    <property type="match status" value="1"/>
</dbReference>
<keyword evidence="2" id="KW-0548">Nucleotidyltransferase</keyword>
<evidence type="ECO:0000256" key="3">
    <source>
        <dbReference type="ARBA" id="ARBA00022722"/>
    </source>
</evidence>
<sequence length="768" mass="84045">MCKNDSYFRQRATTWSIKEQFPSSLGVTHSTSDPLHDGRMLCPPFRTCGHTPPVCPHVLRQRARSDDSSSQGNPLVSSHGTNPPGKTASGLRGFSPPATRRFPSHGAPILGTSDATPLRPLAENFLDWLSLPNPSRWLLRTIRLGYAIQFARRPPKFCGVLATSVRGSSTAVLRAEIAFFLAKDAIETVPSAEMKKGFYSPYFIVPKKGDTGHFYGLPSKGGLISTKFFLCPLPVTRGLYEGSGGCPCPPQGIGHPHSQLSRRLANPSSLVGFGLRSQGRGSQPPGSVVTSGQLGKEQTLSDAEDLFSRCRTGLGMSARLSPERGQSVLRCAATLRCGSTVPLKQVQSLLGHVASSAAVTPLGLRNMRPLQHWLHTRVPRWAWRRGTFRVNITPSCRKTLSPWTDIVFLRSGVPLEQVFRRIVVTTDASKTGWGAMCNGHAASGVWTGPRLHWHINCLELLAVLLALRRFRPLIQGKHVLVRSDNTVTVACINHQGGVRSFRMSQLARHLLLWSQHRLRSLRATHIPGFVWRRVEAPPPIGPTDLGSIRTGTIRSLCLTGIHPLPVVVRSNRSFPRYRCTGTQLAEGPAQVFVSPSEPHCTDSVQSQGGQGTDSFGSPLLAQQNLVLGPGAPGISSSLAHFSEEGPPFSGEGHNLAPAPRSLEPPPMVPGHDQEDFRDLSPSVVNTLLQARAPSTRRLYDLKWRIFVNWCSSRRKDPGDVASNQCYPSSKEAWTGTYLPQHSRILRGARRLNPPRPHLIPSWDLAVVL</sequence>
<feature type="compositionally biased region" description="Polar residues" evidence="7">
    <location>
        <begin position="279"/>
        <end position="297"/>
    </location>
</feature>
<evidence type="ECO:0000256" key="5">
    <source>
        <dbReference type="ARBA" id="ARBA00022801"/>
    </source>
</evidence>